<feature type="non-terminal residue" evidence="1">
    <location>
        <position position="1"/>
    </location>
</feature>
<sequence>SLVHALQPTVNLESLRLYIIVWSKVTRARPAADSELGTATSVDHRLVKSHSSTPCSRQ</sequence>
<comment type="caution">
    <text evidence="1">The sequence shown here is derived from an EMBL/GenBank/DDBJ whole genome shotgun (WGS) entry which is preliminary data.</text>
</comment>
<evidence type="ECO:0000313" key="1">
    <source>
        <dbReference type="EMBL" id="KAK3773939.1"/>
    </source>
</evidence>
<accession>A0AAE1DKC8</accession>
<dbReference type="Proteomes" id="UP001283361">
    <property type="component" value="Unassembled WGS sequence"/>
</dbReference>
<organism evidence="1 2">
    <name type="scientific">Elysia crispata</name>
    <name type="common">lettuce slug</name>
    <dbReference type="NCBI Taxonomy" id="231223"/>
    <lineage>
        <taxon>Eukaryota</taxon>
        <taxon>Metazoa</taxon>
        <taxon>Spiralia</taxon>
        <taxon>Lophotrochozoa</taxon>
        <taxon>Mollusca</taxon>
        <taxon>Gastropoda</taxon>
        <taxon>Heterobranchia</taxon>
        <taxon>Euthyneura</taxon>
        <taxon>Panpulmonata</taxon>
        <taxon>Sacoglossa</taxon>
        <taxon>Placobranchoidea</taxon>
        <taxon>Plakobranchidae</taxon>
        <taxon>Elysia</taxon>
    </lineage>
</organism>
<dbReference type="AlphaFoldDB" id="A0AAE1DKC8"/>
<proteinExistence type="predicted"/>
<dbReference type="EMBL" id="JAWDGP010003481">
    <property type="protein sequence ID" value="KAK3773939.1"/>
    <property type="molecule type" value="Genomic_DNA"/>
</dbReference>
<protein>
    <submittedName>
        <fullName evidence="1">Uncharacterized protein</fullName>
    </submittedName>
</protein>
<reference evidence="1" key="1">
    <citation type="journal article" date="2023" name="G3 (Bethesda)">
        <title>A reference genome for the long-term kleptoplast-retaining sea slug Elysia crispata morphotype clarki.</title>
        <authorList>
            <person name="Eastman K.E."/>
            <person name="Pendleton A.L."/>
            <person name="Shaikh M.A."/>
            <person name="Suttiyut T."/>
            <person name="Ogas R."/>
            <person name="Tomko P."/>
            <person name="Gavelis G."/>
            <person name="Widhalm J.R."/>
            <person name="Wisecaver J.H."/>
        </authorList>
    </citation>
    <scope>NUCLEOTIDE SEQUENCE</scope>
    <source>
        <strain evidence="1">ECLA1</strain>
    </source>
</reference>
<keyword evidence="2" id="KW-1185">Reference proteome</keyword>
<gene>
    <name evidence="1" type="ORF">RRG08_013257</name>
</gene>
<evidence type="ECO:0000313" key="2">
    <source>
        <dbReference type="Proteomes" id="UP001283361"/>
    </source>
</evidence>
<name>A0AAE1DKC8_9GAST</name>